<feature type="transmembrane region" description="Helical" evidence="1">
    <location>
        <begin position="35"/>
        <end position="53"/>
    </location>
</feature>
<evidence type="ECO:0000256" key="1">
    <source>
        <dbReference type="SAM" id="Phobius"/>
    </source>
</evidence>
<keyword evidence="1" id="KW-0812">Transmembrane</keyword>
<feature type="transmembrane region" description="Helical" evidence="1">
    <location>
        <begin position="59"/>
        <end position="77"/>
    </location>
</feature>
<keyword evidence="1" id="KW-1133">Transmembrane helix</keyword>
<evidence type="ECO:0000313" key="2">
    <source>
        <dbReference type="EMBL" id="QOR60505.1"/>
    </source>
</evidence>
<accession>A0A7S6NZA2</accession>
<organism evidence="2">
    <name type="scientific">Bathycoccus sp. RCC716 virus 2</name>
    <dbReference type="NCBI Taxonomy" id="2530039"/>
    <lineage>
        <taxon>Viruses</taxon>
        <taxon>Varidnaviria</taxon>
        <taxon>Bamfordvirae</taxon>
        <taxon>Nucleocytoviricota</taxon>
        <taxon>Megaviricetes</taxon>
        <taxon>Algavirales</taxon>
        <taxon>Phycodnaviridae</taxon>
        <taxon>Prasinovirus</taxon>
    </lineage>
</organism>
<name>A0A7S6NZA2_9PHYC</name>
<proteinExistence type="predicted"/>
<dbReference type="Gene3D" id="1.20.1280.290">
    <property type="match status" value="1"/>
</dbReference>
<sequence length="90" mass="10288">METDDKIAFVAITIGLAQMIMHFNKIYNSDDLSFYSIQYIVAGISASLLWMVYQYRKGANFSVMYSTAGLLLGMYTLQKVLKDKRSKKVE</sequence>
<feature type="transmembrane region" description="Helical" evidence="1">
    <location>
        <begin position="6"/>
        <end position="23"/>
    </location>
</feature>
<keyword evidence="1" id="KW-0472">Membrane</keyword>
<dbReference type="EMBL" id="MK522038">
    <property type="protein sequence ID" value="QOR60505.1"/>
    <property type="molecule type" value="Genomic_DNA"/>
</dbReference>
<reference evidence="2" key="1">
    <citation type="submission" date="2019-02" db="EMBL/GenBank/DDBJ databases">
        <authorList>
            <person name="Bachy C."/>
            <person name="Yung C.-M."/>
            <person name="Roux S."/>
            <person name="Sullivan M.B."/>
            <person name="Worden A.Z."/>
        </authorList>
    </citation>
    <scope>NUCLEOTIDE SEQUENCE</scope>
    <source>
        <strain evidence="2">BII-V2</strain>
    </source>
</reference>
<protein>
    <submittedName>
        <fullName evidence="2">Uncharacterized protein</fullName>
    </submittedName>
</protein>